<name>A0ABW9QWH1_9ACTN</name>
<sequence length="56" mass="6616">MFLGGEVDVLWNEGVLALFRWRRERRQRLAEAAALVREAERWLAAQHPGSRPDELW</sequence>
<evidence type="ECO:0000313" key="1">
    <source>
        <dbReference type="EMBL" id="MST34038.1"/>
    </source>
</evidence>
<evidence type="ECO:0000313" key="2">
    <source>
        <dbReference type="Proteomes" id="UP000437736"/>
    </source>
</evidence>
<reference evidence="1 2" key="1">
    <citation type="submission" date="2019-11" db="EMBL/GenBank/DDBJ databases">
        <title>Acidiferrimicrobium australis gen. nov., sp. nov., an acidophilic and obligately heterotrophic, member of the Actinobacteria that catalyses dissimilatory oxido- reduction of iron isolated from metal-rich acidic water in Chile.</title>
        <authorList>
            <person name="Gonzalez D."/>
            <person name="Huber K."/>
            <person name="Hedrich S."/>
            <person name="Rojas-Villalobos C."/>
            <person name="Quatrini R."/>
            <person name="Dinamarca M.A."/>
            <person name="Schwarz A."/>
            <person name="Canales C."/>
            <person name="Nancucheo I."/>
        </authorList>
    </citation>
    <scope>NUCLEOTIDE SEQUENCE [LARGE SCALE GENOMIC DNA]</scope>
    <source>
        <strain evidence="1 2">USS-CCA1</strain>
    </source>
</reference>
<protein>
    <submittedName>
        <fullName evidence="1">Uncharacterized protein</fullName>
    </submittedName>
</protein>
<keyword evidence="2" id="KW-1185">Reference proteome</keyword>
<organism evidence="1 2">
    <name type="scientific">Acidiferrimicrobium australe</name>
    <dbReference type="NCBI Taxonomy" id="2664430"/>
    <lineage>
        <taxon>Bacteria</taxon>
        <taxon>Bacillati</taxon>
        <taxon>Actinomycetota</taxon>
        <taxon>Acidimicrobiia</taxon>
        <taxon>Acidimicrobiales</taxon>
        <taxon>Acidimicrobiaceae</taxon>
        <taxon>Acidiferrimicrobium</taxon>
    </lineage>
</organism>
<comment type="caution">
    <text evidence="1">The sequence shown here is derived from an EMBL/GenBank/DDBJ whole genome shotgun (WGS) entry which is preliminary data.</text>
</comment>
<dbReference type="Proteomes" id="UP000437736">
    <property type="component" value="Unassembled WGS sequence"/>
</dbReference>
<proteinExistence type="predicted"/>
<accession>A0ABW9QWH1</accession>
<feature type="non-terminal residue" evidence="1">
    <location>
        <position position="56"/>
    </location>
</feature>
<gene>
    <name evidence="1" type="ORF">GHK86_15075</name>
</gene>
<dbReference type="EMBL" id="WJHE01000821">
    <property type="protein sequence ID" value="MST34038.1"/>
    <property type="molecule type" value="Genomic_DNA"/>
</dbReference>